<proteinExistence type="inferred from homology"/>
<dbReference type="Proteomes" id="UP001592582">
    <property type="component" value="Unassembled WGS sequence"/>
</dbReference>
<evidence type="ECO:0000256" key="1">
    <source>
        <dbReference type="ARBA" id="ARBA00009013"/>
    </source>
</evidence>
<comment type="caution">
    <text evidence="4">The sequence shown here is derived from an EMBL/GenBank/DDBJ whole genome shotgun (WGS) entry which is preliminary data.</text>
</comment>
<dbReference type="EMBL" id="JBHEZX010000002">
    <property type="protein sequence ID" value="MFC1408520.1"/>
    <property type="molecule type" value="Genomic_DNA"/>
</dbReference>
<evidence type="ECO:0000313" key="4">
    <source>
        <dbReference type="EMBL" id="MFC1408520.1"/>
    </source>
</evidence>
<dbReference type="Proteomes" id="UP001592530">
    <property type="component" value="Unassembled WGS sequence"/>
</dbReference>
<dbReference type="PANTHER" id="PTHR33495">
    <property type="entry name" value="ANTI-SIGMA FACTOR ANTAGONIST TM_1081-RELATED-RELATED"/>
    <property type="match status" value="1"/>
</dbReference>
<accession>A0ABV6V480</accession>
<evidence type="ECO:0000259" key="3">
    <source>
        <dbReference type="PROSITE" id="PS50801"/>
    </source>
</evidence>
<dbReference type="Pfam" id="PF01740">
    <property type="entry name" value="STAS"/>
    <property type="match status" value="1"/>
</dbReference>
<dbReference type="NCBIfam" id="TIGR00377">
    <property type="entry name" value="ant_ant_sig"/>
    <property type="match status" value="1"/>
</dbReference>
<comment type="similarity">
    <text evidence="1 2">Belongs to the anti-sigma-factor antagonist family.</text>
</comment>
<keyword evidence="7" id="KW-1185">Reference proteome</keyword>
<organism evidence="4 7">
    <name type="scientific">Streptacidiphilus alkalitolerans</name>
    <dbReference type="NCBI Taxonomy" id="3342712"/>
    <lineage>
        <taxon>Bacteria</taxon>
        <taxon>Bacillati</taxon>
        <taxon>Actinomycetota</taxon>
        <taxon>Actinomycetes</taxon>
        <taxon>Kitasatosporales</taxon>
        <taxon>Streptomycetaceae</taxon>
        <taxon>Streptacidiphilus</taxon>
    </lineage>
</organism>
<dbReference type="CDD" id="cd07043">
    <property type="entry name" value="STAS_anti-anti-sigma_factors"/>
    <property type="match status" value="1"/>
</dbReference>
<evidence type="ECO:0000313" key="6">
    <source>
        <dbReference type="Proteomes" id="UP001592530"/>
    </source>
</evidence>
<dbReference type="PANTHER" id="PTHR33495:SF2">
    <property type="entry name" value="ANTI-SIGMA FACTOR ANTAGONIST TM_1081-RELATED"/>
    <property type="match status" value="1"/>
</dbReference>
<name>A0ABV6V480_9ACTN</name>
<feature type="domain" description="STAS" evidence="3">
    <location>
        <begin position="15"/>
        <end position="116"/>
    </location>
</feature>
<evidence type="ECO:0000313" key="5">
    <source>
        <dbReference type="EMBL" id="MFC1435763.1"/>
    </source>
</evidence>
<dbReference type="InterPro" id="IPR036513">
    <property type="entry name" value="STAS_dom_sf"/>
</dbReference>
<dbReference type="PROSITE" id="PS50801">
    <property type="entry name" value="STAS"/>
    <property type="match status" value="1"/>
</dbReference>
<dbReference type="SUPFAM" id="SSF52091">
    <property type="entry name" value="SpoIIaa-like"/>
    <property type="match status" value="1"/>
</dbReference>
<dbReference type="RefSeq" id="WP_380502513.1">
    <property type="nucleotide sequence ID" value="NZ_JBHEZX010000002.1"/>
</dbReference>
<protein>
    <recommendedName>
        <fullName evidence="2">Anti-sigma factor antagonist</fullName>
    </recommendedName>
</protein>
<reference evidence="6 7" key="1">
    <citation type="submission" date="2024-09" db="EMBL/GenBank/DDBJ databases">
        <authorList>
            <person name="Lee S.D."/>
        </authorList>
    </citation>
    <scope>NUCLEOTIDE SEQUENCE [LARGE SCALE GENOMIC DNA]</scope>
    <source>
        <strain evidence="4 7">N1-1</strain>
        <strain evidence="5 6">N1-3</strain>
    </source>
</reference>
<dbReference type="EMBL" id="JBHEZY010000021">
    <property type="protein sequence ID" value="MFC1435763.1"/>
    <property type="molecule type" value="Genomic_DNA"/>
</dbReference>
<evidence type="ECO:0000256" key="2">
    <source>
        <dbReference type="RuleBase" id="RU003749"/>
    </source>
</evidence>
<dbReference type="InterPro" id="IPR002645">
    <property type="entry name" value="STAS_dom"/>
</dbReference>
<dbReference type="Gene3D" id="3.30.750.24">
    <property type="entry name" value="STAS domain"/>
    <property type="match status" value="1"/>
</dbReference>
<evidence type="ECO:0000313" key="7">
    <source>
        <dbReference type="Proteomes" id="UP001592582"/>
    </source>
</evidence>
<dbReference type="InterPro" id="IPR003658">
    <property type="entry name" value="Anti-sigma_ant"/>
</dbReference>
<gene>
    <name evidence="5" type="ORF">ACEZDB_34525</name>
    <name evidence="4" type="ORF">ACEZDG_04430</name>
</gene>
<sequence>MTDPTLDVSRQNRPNGDVVLTLVGELDFSTSAHFTRALEEAPVAPATEWVIDLSDLRYCDSTGITAFVTAYQRVQAAGSSLVLAGVSSELMRVFRIVGLDQVFTFRPPVPDGIGDPRS</sequence>